<evidence type="ECO:0000256" key="4">
    <source>
        <dbReference type="ARBA" id="ARBA00022801"/>
    </source>
</evidence>
<dbReference type="InterPro" id="IPR017853">
    <property type="entry name" value="GH"/>
</dbReference>
<dbReference type="PRINTS" id="PR00738">
    <property type="entry name" value="GLHYDRLASE20"/>
</dbReference>
<reference evidence="9" key="1">
    <citation type="journal article" date="2019" name="Int. J. Syst. Evol. Microbiol.">
        <title>The Global Catalogue of Microorganisms (GCM) 10K type strain sequencing project: providing services to taxonomists for standard genome sequencing and annotation.</title>
        <authorList>
            <consortium name="The Broad Institute Genomics Platform"/>
            <consortium name="The Broad Institute Genome Sequencing Center for Infectious Disease"/>
            <person name="Wu L."/>
            <person name="Ma J."/>
        </authorList>
    </citation>
    <scope>NUCLEOTIDE SEQUENCE [LARGE SCALE GENOMIC DNA]</scope>
    <source>
        <strain evidence="9">CCUG 57942</strain>
    </source>
</reference>
<dbReference type="InterPro" id="IPR025705">
    <property type="entry name" value="Beta_hexosaminidase_sua/sub"/>
</dbReference>
<dbReference type="InterPro" id="IPR015883">
    <property type="entry name" value="Glyco_hydro_20_cat"/>
</dbReference>
<dbReference type="Gene3D" id="3.20.20.80">
    <property type="entry name" value="Glycosidases"/>
    <property type="match status" value="1"/>
</dbReference>
<evidence type="ECO:0000256" key="1">
    <source>
        <dbReference type="ARBA" id="ARBA00001231"/>
    </source>
</evidence>
<dbReference type="Proteomes" id="UP001597389">
    <property type="component" value="Unassembled WGS sequence"/>
</dbReference>
<dbReference type="RefSeq" id="WP_377178306.1">
    <property type="nucleotide sequence ID" value="NZ_JBHUJB010000047.1"/>
</dbReference>
<dbReference type="EC" id="3.2.1.52" evidence="3"/>
<evidence type="ECO:0000256" key="2">
    <source>
        <dbReference type="ARBA" id="ARBA00006285"/>
    </source>
</evidence>
<dbReference type="InterPro" id="IPR015882">
    <property type="entry name" value="HEX_bac_N"/>
</dbReference>
<evidence type="ECO:0000259" key="6">
    <source>
        <dbReference type="Pfam" id="PF00728"/>
    </source>
</evidence>
<evidence type="ECO:0000313" key="9">
    <source>
        <dbReference type="Proteomes" id="UP001597389"/>
    </source>
</evidence>
<evidence type="ECO:0000256" key="3">
    <source>
        <dbReference type="ARBA" id="ARBA00012663"/>
    </source>
</evidence>
<keyword evidence="5" id="KW-0326">Glycosidase</keyword>
<sequence>MSAILLRADDSRVQAAQPGLLPLPQALEWGEQAIAFEKVKVVLPQVKDAPLRMRQIETELQALLKRNKVAVADDASQQIRLRIGKIEVPGQWEGQEDEAYSLVAEKRGVVITANTVSGLYYGVQTLRQLMVHKDGKATVAACDITDYPAFKIRGLMHDVGRNFQTLDQLKMQIEVMAKHKLNVFHFHCTEYHGWRLESKIYPNLQADSSFTRKPGKYYTQKEFIDLVDFCWARNITVIPEFDSPGHSDAFMKGVGVDNMKDPKALKAITELIDELCSLVPKEKMPYVHVGTDEVRQAKQRVNADYLPALHKCVQDNGREVIGWCSGMTFKGAKQVAQTWAKSNPWGGCQHIDSRSNYVNHLEALDFGVRMFFQQPCRQPNGDSIQLGGVLCHWPDTKVDDEKLILTNNPVIPAFVAYSEGVWKGHAGNYGGYWAKLPSKGTAEYEAYADFEDRIAEQRDRFHSNVPFPMVKTYPIEWRLLGQVADGAVPDLEKGIVKESYDVDGAKFNWSKPVYGGAIHSRHFFGFASHYGGKPKGKDIVWGNTHVYSPVDQEVDAWIGFNTISTSDDRAGSALDGYWSSNKACAIWINGEKVNPPKWANPGKLGKELALIDNVYTSREPAKIKLKKGWNTVLVKSAPTWKWVFSFSPVEKHGLSYREVEGLKYSATKP</sequence>
<dbReference type="Gene3D" id="3.30.379.10">
    <property type="entry name" value="Chitobiase/beta-hexosaminidase domain 2-like"/>
    <property type="match status" value="1"/>
</dbReference>
<dbReference type="PANTHER" id="PTHR22600:SF57">
    <property type="entry name" value="BETA-N-ACETYLHEXOSAMINIDASE"/>
    <property type="match status" value="1"/>
</dbReference>
<proteinExistence type="inferred from homology"/>
<keyword evidence="9" id="KW-1185">Reference proteome</keyword>
<comment type="caution">
    <text evidence="8">The sequence shown here is derived from an EMBL/GenBank/DDBJ whole genome shotgun (WGS) entry which is preliminary data.</text>
</comment>
<accession>A0ABW4ZC50</accession>
<evidence type="ECO:0000256" key="5">
    <source>
        <dbReference type="ARBA" id="ARBA00023295"/>
    </source>
</evidence>
<dbReference type="Pfam" id="PF00728">
    <property type="entry name" value="Glyco_hydro_20"/>
    <property type="match status" value="1"/>
</dbReference>
<dbReference type="Pfam" id="PF02838">
    <property type="entry name" value="Glyco_hydro_20b"/>
    <property type="match status" value="1"/>
</dbReference>
<comment type="catalytic activity">
    <reaction evidence="1">
        <text>Hydrolysis of terminal non-reducing N-acetyl-D-hexosamine residues in N-acetyl-beta-D-hexosaminides.</text>
        <dbReference type="EC" id="3.2.1.52"/>
    </reaction>
</comment>
<keyword evidence="4" id="KW-0378">Hydrolase</keyword>
<dbReference type="EMBL" id="JBHUJB010000047">
    <property type="protein sequence ID" value="MFD2159573.1"/>
    <property type="molecule type" value="Genomic_DNA"/>
</dbReference>
<name>A0ABW4ZC50_9BACT</name>
<organism evidence="8 9">
    <name type="scientific">Rubritalea tangerina</name>
    <dbReference type="NCBI Taxonomy" id="430798"/>
    <lineage>
        <taxon>Bacteria</taxon>
        <taxon>Pseudomonadati</taxon>
        <taxon>Verrucomicrobiota</taxon>
        <taxon>Verrucomicrobiia</taxon>
        <taxon>Verrucomicrobiales</taxon>
        <taxon>Rubritaleaceae</taxon>
        <taxon>Rubritalea</taxon>
    </lineage>
</organism>
<evidence type="ECO:0000313" key="8">
    <source>
        <dbReference type="EMBL" id="MFD2159573.1"/>
    </source>
</evidence>
<feature type="domain" description="Beta-hexosaminidase bacterial type N-terminal" evidence="7">
    <location>
        <begin position="18"/>
        <end position="147"/>
    </location>
</feature>
<dbReference type="SUPFAM" id="SSF55545">
    <property type="entry name" value="beta-N-acetylhexosaminidase-like domain"/>
    <property type="match status" value="1"/>
</dbReference>
<dbReference type="InterPro" id="IPR029018">
    <property type="entry name" value="Hex-like_dom2"/>
</dbReference>
<feature type="domain" description="Glycoside hydrolase family 20 catalytic" evidence="6">
    <location>
        <begin position="150"/>
        <end position="253"/>
    </location>
</feature>
<dbReference type="PANTHER" id="PTHR22600">
    <property type="entry name" value="BETA-HEXOSAMINIDASE"/>
    <property type="match status" value="1"/>
</dbReference>
<dbReference type="SUPFAM" id="SSF51445">
    <property type="entry name" value="(Trans)glycosidases"/>
    <property type="match status" value="1"/>
</dbReference>
<comment type="similarity">
    <text evidence="2">Belongs to the glycosyl hydrolase 20 family.</text>
</comment>
<gene>
    <name evidence="8" type="ORF">ACFSW8_11730</name>
</gene>
<protein>
    <recommendedName>
        <fullName evidence="3">beta-N-acetylhexosaminidase</fullName>
        <ecNumber evidence="3">3.2.1.52</ecNumber>
    </recommendedName>
</protein>
<evidence type="ECO:0000259" key="7">
    <source>
        <dbReference type="Pfam" id="PF02838"/>
    </source>
</evidence>